<evidence type="ECO:0000256" key="2">
    <source>
        <dbReference type="ARBA" id="ARBA00023015"/>
    </source>
</evidence>
<comment type="caution">
    <text evidence="6">The sequence shown here is derived from an EMBL/GenBank/DDBJ whole genome shotgun (WGS) entry which is preliminary data.</text>
</comment>
<dbReference type="Gene3D" id="1.10.10.10">
    <property type="entry name" value="Winged helix-like DNA-binding domain superfamily/Winged helix DNA-binding domain"/>
    <property type="match status" value="1"/>
</dbReference>
<evidence type="ECO:0000313" key="7">
    <source>
        <dbReference type="Proteomes" id="UP001160625"/>
    </source>
</evidence>
<dbReference type="Proteomes" id="UP001160625">
    <property type="component" value="Unassembled WGS sequence"/>
</dbReference>
<dbReference type="InterPro" id="IPR036390">
    <property type="entry name" value="WH_DNA-bd_sf"/>
</dbReference>
<dbReference type="InterPro" id="IPR000847">
    <property type="entry name" value="LysR_HTH_N"/>
</dbReference>
<sequence length="282" mass="31160">MDIAAARTFLEIVRTGNFVSAAASLNLTQTAVSARIRVLEEQLGRTLFHRNKAGARLTPEGERFLRFATTMVQSWDRARRVVALPDGKDMMIMLGAQLSLWNPLITAWMCWMRRECPHYALHVQIAGADELMEQVQNGSLDAAVLYAAPRRVGIAAELLFEEKLVLVRTVSPAPTADPASQVWIDWGPEFAERYFAALPDEANPVISVSHGPLALDYILAMGGSGYFRRGFVKPYLDDGRLVQVSEAPEFSYSAYVVHSAKADETAMTPLRAGLRHAASQIL</sequence>
<name>A0ABT6N5U2_9SPHN</name>
<dbReference type="SUPFAM" id="SSF46785">
    <property type="entry name" value="Winged helix' DNA-binding domain"/>
    <property type="match status" value="1"/>
</dbReference>
<evidence type="ECO:0000256" key="1">
    <source>
        <dbReference type="ARBA" id="ARBA00009437"/>
    </source>
</evidence>
<dbReference type="PANTHER" id="PTHR30579:SF8">
    <property type="entry name" value="HTH-TYPE TRANSCRIPTIONAL REGULATOR HDFR"/>
    <property type="match status" value="1"/>
</dbReference>
<dbReference type="RefSeq" id="WP_281046048.1">
    <property type="nucleotide sequence ID" value="NZ_JARYGZ010000003.1"/>
</dbReference>
<dbReference type="InterPro" id="IPR050176">
    <property type="entry name" value="LTTR"/>
</dbReference>
<evidence type="ECO:0000259" key="5">
    <source>
        <dbReference type="PROSITE" id="PS50931"/>
    </source>
</evidence>
<dbReference type="Pfam" id="PF03466">
    <property type="entry name" value="LysR_substrate"/>
    <property type="match status" value="1"/>
</dbReference>
<protein>
    <submittedName>
        <fullName evidence="6">LysR family transcriptional regulator</fullName>
    </submittedName>
</protein>
<evidence type="ECO:0000256" key="4">
    <source>
        <dbReference type="ARBA" id="ARBA00023163"/>
    </source>
</evidence>
<dbReference type="PANTHER" id="PTHR30579">
    <property type="entry name" value="TRANSCRIPTIONAL REGULATOR"/>
    <property type="match status" value="1"/>
</dbReference>
<comment type="similarity">
    <text evidence="1">Belongs to the LysR transcriptional regulatory family.</text>
</comment>
<dbReference type="Gene3D" id="3.40.190.10">
    <property type="entry name" value="Periplasmic binding protein-like II"/>
    <property type="match status" value="1"/>
</dbReference>
<dbReference type="SUPFAM" id="SSF53850">
    <property type="entry name" value="Periplasmic binding protein-like II"/>
    <property type="match status" value="1"/>
</dbReference>
<dbReference type="PRINTS" id="PR00039">
    <property type="entry name" value="HTHLYSR"/>
</dbReference>
<organism evidence="6 7">
    <name type="scientific">Sphingomonas oryzagri</name>
    <dbReference type="NCBI Taxonomy" id="3042314"/>
    <lineage>
        <taxon>Bacteria</taxon>
        <taxon>Pseudomonadati</taxon>
        <taxon>Pseudomonadota</taxon>
        <taxon>Alphaproteobacteria</taxon>
        <taxon>Sphingomonadales</taxon>
        <taxon>Sphingomonadaceae</taxon>
        <taxon>Sphingomonas</taxon>
    </lineage>
</organism>
<dbReference type="EMBL" id="JARYGZ010000003">
    <property type="protein sequence ID" value="MDH7640489.1"/>
    <property type="molecule type" value="Genomic_DNA"/>
</dbReference>
<gene>
    <name evidence="6" type="ORF">QGN17_17280</name>
</gene>
<feature type="domain" description="HTH lysR-type" evidence="5">
    <location>
        <begin position="1"/>
        <end position="58"/>
    </location>
</feature>
<evidence type="ECO:0000313" key="6">
    <source>
        <dbReference type="EMBL" id="MDH7640489.1"/>
    </source>
</evidence>
<evidence type="ECO:0000256" key="3">
    <source>
        <dbReference type="ARBA" id="ARBA00023125"/>
    </source>
</evidence>
<reference evidence="6" key="1">
    <citation type="submission" date="2023-04" db="EMBL/GenBank/DDBJ databases">
        <title>Sphingomonas sp. MAHUQ-71 isolated from rice field.</title>
        <authorList>
            <person name="Huq M.A."/>
        </authorList>
    </citation>
    <scope>NUCLEOTIDE SEQUENCE</scope>
    <source>
        <strain evidence="6">MAHUQ-71</strain>
    </source>
</reference>
<keyword evidence="7" id="KW-1185">Reference proteome</keyword>
<dbReference type="InterPro" id="IPR036388">
    <property type="entry name" value="WH-like_DNA-bd_sf"/>
</dbReference>
<dbReference type="InterPro" id="IPR005119">
    <property type="entry name" value="LysR_subst-bd"/>
</dbReference>
<keyword evidence="3" id="KW-0238">DNA-binding</keyword>
<accession>A0ABT6N5U2</accession>
<keyword evidence="4" id="KW-0804">Transcription</keyword>
<dbReference type="PROSITE" id="PS50931">
    <property type="entry name" value="HTH_LYSR"/>
    <property type="match status" value="1"/>
</dbReference>
<dbReference type="Pfam" id="PF00126">
    <property type="entry name" value="HTH_1"/>
    <property type="match status" value="1"/>
</dbReference>
<keyword evidence="2" id="KW-0805">Transcription regulation</keyword>
<proteinExistence type="inferred from homology"/>